<dbReference type="RefSeq" id="WP_069819225.1">
    <property type="nucleotide sequence ID" value="NZ_VDFP01000049.1"/>
</dbReference>
<dbReference type="InterPro" id="IPR041919">
    <property type="entry name" value="Plasmid_rep_C_sf"/>
</dbReference>
<organism evidence="1 2">
    <name type="scientific">Companilactobacillus halodurans</name>
    <dbReference type="NCBI Taxonomy" id="2584183"/>
    <lineage>
        <taxon>Bacteria</taxon>
        <taxon>Bacillati</taxon>
        <taxon>Bacillota</taxon>
        <taxon>Bacilli</taxon>
        <taxon>Lactobacillales</taxon>
        <taxon>Lactobacillaceae</taxon>
        <taxon>Companilactobacillus</taxon>
    </lineage>
</organism>
<dbReference type="EMBL" id="VDFP01000049">
    <property type="protein sequence ID" value="MQS77054.1"/>
    <property type="molecule type" value="Genomic_DNA"/>
</dbReference>
<name>A0A5P0ZS61_9LACO</name>
<comment type="caution">
    <text evidence="1">The sequence shown here is derived from an EMBL/GenBank/DDBJ whole genome shotgun (WGS) entry which is preliminary data.</text>
</comment>
<dbReference type="Gene3D" id="1.10.10.1480">
    <property type="entry name" value="Plasmid replication protein"/>
    <property type="match status" value="1"/>
</dbReference>
<accession>A0A5P0ZS61</accession>
<dbReference type="AlphaFoldDB" id="A0A5P0ZS61"/>
<sequence length="72" mass="8451">MKNDNILDCVCKIIDKYKLTNIRELRRFINKCDGQFGLVNMKNINKVISLNVDLIRLHFDFNFSELKGSKDS</sequence>
<reference evidence="1 2" key="1">
    <citation type="journal article" date="2019" name="Syst. Appl. Microbiol.">
        <title>Polyphasic characterization of two novel Lactobacillus spp. isolated from blown salami packages: Description of Lactobacillus halodurans sp. nov. and Lactobacillus salsicarnum sp. nov.</title>
        <authorList>
            <person name="Schuster J.A."/>
            <person name="Klingl A."/>
            <person name="Vogel R.F."/>
            <person name="Ehrmann M.A."/>
        </authorList>
    </citation>
    <scope>NUCLEOTIDE SEQUENCE [LARGE SCALE GENOMIC DNA]</scope>
    <source>
        <strain evidence="1 2">TMW 1.2172</strain>
    </source>
</reference>
<evidence type="ECO:0000313" key="2">
    <source>
        <dbReference type="Proteomes" id="UP000414364"/>
    </source>
</evidence>
<gene>
    <name evidence="1" type="ORF">FHL06_12030</name>
</gene>
<proteinExistence type="predicted"/>
<evidence type="ECO:0000313" key="1">
    <source>
        <dbReference type="EMBL" id="MQS77054.1"/>
    </source>
</evidence>
<protein>
    <submittedName>
        <fullName evidence="1">Uncharacterized protein</fullName>
    </submittedName>
</protein>
<dbReference type="GeneID" id="78128318"/>
<dbReference type="Proteomes" id="UP000414364">
    <property type="component" value="Unassembled WGS sequence"/>
</dbReference>